<organism evidence="1">
    <name type="scientific">human gut metagenome</name>
    <dbReference type="NCBI Taxonomy" id="408170"/>
    <lineage>
        <taxon>unclassified sequences</taxon>
        <taxon>metagenomes</taxon>
        <taxon>organismal metagenomes</taxon>
    </lineage>
</organism>
<gene>
    <name evidence="1" type="ORF">LEA_12274</name>
</gene>
<dbReference type="EMBL" id="AJWY01008302">
    <property type="protein sequence ID" value="EKC61597.1"/>
    <property type="molecule type" value="Genomic_DNA"/>
</dbReference>
<reference evidence="1" key="1">
    <citation type="journal article" date="2013" name="Environ. Microbiol.">
        <title>Microbiota from the distal guts of lean and obese adolescents exhibit partial functional redundancy besides clear differences in community structure.</title>
        <authorList>
            <person name="Ferrer M."/>
            <person name="Ruiz A."/>
            <person name="Lanza F."/>
            <person name="Haange S.B."/>
            <person name="Oberbach A."/>
            <person name="Till H."/>
            <person name="Bargiela R."/>
            <person name="Campoy C."/>
            <person name="Segura M.T."/>
            <person name="Richter M."/>
            <person name="von Bergen M."/>
            <person name="Seifert J."/>
            <person name="Suarez A."/>
        </authorList>
    </citation>
    <scope>NUCLEOTIDE SEQUENCE</scope>
</reference>
<comment type="caution">
    <text evidence="1">The sequence shown here is derived from an EMBL/GenBank/DDBJ whole genome shotgun (WGS) entry which is preliminary data.</text>
</comment>
<sequence>MGLPGRSLYQIFGPYQPELTARDFYAMEIGSAGIMRSYMAHPCDGEL</sequence>
<name>K1SLW0_9ZZZZ</name>
<dbReference type="AlphaFoldDB" id="K1SLW0"/>
<proteinExistence type="predicted"/>
<evidence type="ECO:0000313" key="1">
    <source>
        <dbReference type="EMBL" id="EKC61597.1"/>
    </source>
</evidence>
<protein>
    <submittedName>
        <fullName evidence="1">Uncharacterized protein</fullName>
    </submittedName>
</protein>
<feature type="non-terminal residue" evidence="1">
    <location>
        <position position="47"/>
    </location>
</feature>
<accession>K1SLW0</accession>